<accession>A0ABQ9GI18</accession>
<feature type="compositionally biased region" description="Polar residues" evidence="1">
    <location>
        <begin position="294"/>
        <end position="303"/>
    </location>
</feature>
<evidence type="ECO:0000256" key="1">
    <source>
        <dbReference type="SAM" id="MobiDB-lite"/>
    </source>
</evidence>
<dbReference type="EMBL" id="JARBHB010000012">
    <property type="protein sequence ID" value="KAJ8871686.1"/>
    <property type="molecule type" value="Genomic_DNA"/>
</dbReference>
<comment type="caution">
    <text evidence="2">The sequence shown here is derived from an EMBL/GenBank/DDBJ whole genome shotgun (WGS) entry which is preliminary data.</text>
</comment>
<evidence type="ECO:0000313" key="2">
    <source>
        <dbReference type="EMBL" id="KAJ8871686.1"/>
    </source>
</evidence>
<evidence type="ECO:0000313" key="3">
    <source>
        <dbReference type="Proteomes" id="UP001159363"/>
    </source>
</evidence>
<feature type="region of interest" description="Disordered" evidence="1">
    <location>
        <begin position="283"/>
        <end position="303"/>
    </location>
</feature>
<proteinExistence type="predicted"/>
<name>A0ABQ9GI18_9NEOP</name>
<gene>
    <name evidence="2" type="ORF">PR048_028013</name>
</gene>
<sequence length="657" mass="71891">MQPDPTSHIFSGFEKIVGFGLDEDLTVLFNPAVNKALVWLGEYSRGIRLVRSVWMRLQHSAKRSPLSYRALHLSSIVCLMGEVKLVSVSGDTGEPRKYPSANGEIRHVSHMQKLGDDTLGVVRFPPPLLEEEHCRLARAGDEHLHAKTRLGMVKGVAGIAERRMEGARMCEAELVASSRHQTAFCRVYKTYQRSASRASLQAALHFEQLRHQKLRNTWPHFARSLSVCLWTHAEMKSSKCSLAYRSTPSDSTLSLRRLYHPVSTPTRARVALRKLLELAGDSAAHRPPRVTKPDGTNGSGSNAIGIQVRRGRGVVVGLLAFSLGEPGSISVRVAPLFSHVGIVPDDVAGWRAISGISRFPCPCIPALLHTHLASPSSALKTLMLRATQTSVSLHLHLQCRLALELSKACIFSLYLGKLSNEPKIAVLIHDRGGKFSDVKNFLPEFRAACCVIVQTPCYSRQQPSATQFPVDLALASPSSPIGGRYLLKGPVHRSAVHSKFTYRCHLSRSSSVVMGKTESCPGCFVTFGKSKSVVSGGREAGVDVSQMEISPFQVLPVLWSDAAGRGGGLWTFFRYPCPHRLVSLKGKDANGKEGLIPDHSVPREGLTVVEGTPPVRTASILEDLGLDESFTSTPIVLSEQAQESVLLHWQARLDDEL</sequence>
<dbReference type="Proteomes" id="UP001159363">
    <property type="component" value="Chromosome 11"/>
</dbReference>
<keyword evidence="3" id="KW-1185">Reference proteome</keyword>
<organism evidence="2 3">
    <name type="scientific">Dryococelus australis</name>
    <dbReference type="NCBI Taxonomy" id="614101"/>
    <lineage>
        <taxon>Eukaryota</taxon>
        <taxon>Metazoa</taxon>
        <taxon>Ecdysozoa</taxon>
        <taxon>Arthropoda</taxon>
        <taxon>Hexapoda</taxon>
        <taxon>Insecta</taxon>
        <taxon>Pterygota</taxon>
        <taxon>Neoptera</taxon>
        <taxon>Polyneoptera</taxon>
        <taxon>Phasmatodea</taxon>
        <taxon>Verophasmatodea</taxon>
        <taxon>Anareolatae</taxon>
        <taxon>Phasmatidae</taxon>
        <taxon>Eurycanthinae</taxon>
        <taxon>Dryococelus</taxon>
    </lineage>
</organism>
<reference evidence="2 3" key="1">
    <citation type="submission" date="2023-02" db="EMBL/GenBank/DDBJ databases">
        <title>LHISI_Scaffold_Assembly.</title>
        <authorList>
            <person name="Stuart O.P."/>
            <person name="Cleave R."/>
            <person name="Magrath M.J.L."/>
            <person name="Mikheyev A.S."/>
        </authorList>
    </citation>
    <scope>NUCLEOTIDE SEQUENCE [LARGE SCALE GENOMIC DNA]</scope>
    <source>
        <strain evidence="2">Daus_M_001</strain>
        <tissue evidence="2">Leg muscle</tissue>
    </source>
</reference>
<protein>
    <submittedName>
        <fullName evidence="2">Uncharacterized protein</fullName>
    </submittedName>
</protein>